<evidence type="ECO:0000256" key="1">
    <source>
        <dbReference type="ARBA" id="ARBA00004141"/>
    </source>
</evidence>
<evidence type="ECO:0000256" key="5">
    <source>
        <dbReference type="SAM" id="Phobius"/>
    </source>
</evidence>
<evidence type="ECO:0000256" key="4">
    <source>
        <dbReference type="ARBA" id="ARBA00023136"/>
    </source>
</evidence>
<dbReference type="InterPro" id="IPR027417">
    <property type="entry name" value="P-loop_NTPase"/>
</dbReference>
<evidence type="ECO:0000256" key="3">
    <source>
        <dbReference type="ARBA" id="ARBA00022989"/>
    </source>
</evidence>
<evidence type="ECO:0000256" key="2">
    <source>
        <dbReference type="ARBA" id="ARBA00022692"/>
    </source>
</evidence>
<dbReference type="Gene3D" id="1.20.1560.10">
    <property type="entry name" value="ABC transporter type 1, transmembrane domain"/>
    <property type="match status" value="1"/>
</dbReference>
<keyword evidence="4 5" id="KW-0472">Membrane</keyword>
<dbReference type="InterPro" id="IPR036640">
    <property type="entry name" value="ABC1_TM_sf"/>
</dbReference>
<evidence type="ECO:0000259" key="7">
    <source>
        <dbReference type="PROSITE" id="PS50929"/>
    </source>
</evidence>
<dbReference type="PANTHER" id="PTHR24221:SF654">
    <property type="entry name" value="ATP-BINDING CASSETTE SUB-FAMILY B MEMBER 6"/>
    <property type="match status" value="1"/>
</dbReference>
<feature type="domain" description="ABC transporter" evidence="6">
    <location>
        <begin position="402"/>
        <end position="636"/>
    </location>
</feature>
<dbReference type="EMBL" id="UOGL01000655">
    <property type="protein sequence ID" value="VAX42443.1"/>
    <property type="molecule type" value="Genomic_DNA"/>
</dbReference>
<feature type="domain" description="ABC transmembrane type-1" evidence="7">
    <location>
        <begin position="24"/>
        <end position="354"/>
    </location>
</feature>
<dbReference type="Pfam" id="PF00005">
    <property type="entry name" value="ABC_tran"/>
    <property type="match status" value="1"/>
</dbReference>
<dbReference type="SUPFAM" id="SSF90123">
    <property type="entry name" value="ABC transporter transmembrane region"/>
    <property type="match status" value="1"/>
</dbReference>
<proteinExistence type="predicted"/>
<dbReference type="InterPro" id="IPR039421">
    <property type="entry name" value="Type_1_exporter"/>
</dbReference>
<dbReference type="Gene3D" id="3.40.50.300">
    <property type="entry name" value="P-loop containing nucleotide triphosphate hydrolases"/>
    <property type="match status" value="1"/>
</dbReference>
<dbReference type="SUPFAM" id="SSF52540">
    <property type="entry name" value="P-loop containing nucleoside triphosphate hydrolases"/>
    <property type="match status" value="1"/>
</dbReference>
<keyword evidence="3 5" id="KW-1133">Transmembrane helix</keyword>
<comment type="subcellular location">
    <subcellularLocation>
        <location evidence="1">Membrane</location>
        <topology evidence="1">Multi-pass membrane protein</topology>
    </subcellularLocation>
</comment>
<dbReference type="InterPro" id="IPR011527">
    <property type="entry name" value="ABC1_TM_dom"/>
</dbReference>
<feature type="transmembrane region" description="Helical" evidence="5">
    <location>
        <begin position="194"/>
        <end position="213"/>
    </location>
</feature>
<feature type="transmembrane region" description="Helical" evidence="5">
    <location>
        <begin position="219"/>
        <end position="238"/>
    </location>
</feature>
<keyword evidence="2 5" id="KW-0812">Transmembrane</keyword>
<dbReference type="GO" id="GO:0005524">
    <property type="term" value="F:ATP binding"/>
    <property type="evidence" value="ECO:0007669"/>
    <property type="project" value="InterPro"/>
</dbReference>
<feature type="transmembrane region" description="Helical" evidence="5">
    <location>
        <begin position="116"/>
        <end position="133"/>
    </location>
</feature>
<dbReference type="GO" id="GO:0140359">
    <property type="term" value="F:ABC-type transporter activity"/>
    <property type="evidence" value="ECO:0007669"/>
    <property type="project" value="InterPro"/>
</dbReference>
<gene>
    <name evidence="8" type="ORF">MNBD_PLANCTO02-2598</name>
</gene>
<sequence length="646" mass="73937">MKRFPALQRVYPLHDLRRGKPLRAFLLSIFSVLLYALLLMLLFLIVDLLASQGIVQVRGDQAKQLAVLRGTSENPLKVNHLVENSGILHSIWWLKDRFWVTPLVKLYQNAPWLQESAPALALLILMMVFLAYLRSVLLSRTRRLCTGSALETVTRLRKTIHRQILRVGPGDMMNVFGQRALELFRDEAETLQDGLFWILYCLVRYPVQIFLLLSMALCFHWLVTLQCIIPLFACWFLVHRAQQRFRHQQRLSGAQSDAELRLLAENLQKTRIVRGYGMENFEHDRFQSRLEKFQQKKNDAYREERTARWTVRILITLSVILVLFLMGMKILHDPQNLSFAAATFLCAIFASIYLPGESLCSLKQSIQETESTADHILSFRDQTPEVSQAVGAKFLEPLSRSIFFESVTYSLSNGRKLLDGLELKLPAGKQYAVISLDPLEARSLAYLLPRFTEPQAGRILMDSEDISWGTLDSLRAETVYVGGDAPFFTGTVLENIGCGNAQYSLQNITDAAKTAHAHKFILKLSQGYETMLGNHGEELNSGEAYRLGLARALLRDPALMIIEEPTSTMGNDTKSLLDDTYDRIFKNRTVLFLPQRLSTLKKVDQIILLYQGKVKAMGTYSEMVKQSELYRHWEYQNHNAFRDFSD</sequence>
<accession>A0A3B1DYW9</accession>
<reference evidence="8" key="1">
    <citation type="submission" date="2018-06" db="EMBL/GenBank/DDBJ databases">
        <authorList>
            <person name="Zhirakovskaya E."/>
        </authorList>
    </citation>
    <scope>NUCLEOTIDE SEQUENCE</scope>
</reference>
<evidence type="ECO:0000313" key="8">
    <source>
        <dbReference type="EMBL" id="VAX42443.1"/>
    </source>
</evidence>
<name>A0A3B1DYW9_9ZZZZ</name>
<dbReference type="PROSITE" id="PS50929">
    <property type="entry name" value="ABC_TM1F"/>
    <property type="match status" value="1"/>
</dbReference>
<dbReference type="PANTHER" id="PTHR24221">
    <property type="entry name" value="ATP-BINDING CASSETTE SUB-FAMILY B"/>
    <property type="match status" value="1"/>
</dbReference>
<dbReference type="PROSITE" id="PS50893">
    <property type="entry name" value="ABC_TRANSPORTER_2"/>
    <property type="match status" value="1"/>
</dbReference>
<organism evidence="8">
    <name type="scientific">hydrothermal vent metagenome</name>
    <dbReference type="NCBI Taxonomy" id="652676"/>
    <lineage>
        <taxon>unclassified sequences</taxon>
        <taxon>metagenomes</taxon>
        <taxon>ecological metagenomes</taxon>
    </lineage>
</organism>
<evidence type="ECO:0000259" key="6">
    <source>
        <dbReference type="PROSITE" id="PS50893"/>
    </source>
</evidence>
<dbReference type="GO" id="GO:0016887">
    <property type="term" value="F:ATP hydrolysis activity"/>
    <property type="evidence" value="ECO:0007669"/>
    <property type="project" value="InterPro"/>
</dbReference>
<dbReference type="InterPro" id="IPR003439">
    <property type="entry name" value="ABC_transporter-like_ATP-bd"/>
</dbReference>
<protein>
    <submittedName>
        <fullName evidence="8">Uncharacterized protein</fullName>
    </submittedName>
</protein>
<feature type="transmembrane region" description="Helical" evidence="5">
    <location>
        <begin position="311"/>
        <end position="331"/>
    </location>
</feature>
<dbReference type="GO" id="GO:0016020">
    <property type="term" value="C:membrane"/>
    <property type="evidence" value="ECO:0007669"/>
    <property type="project" value="UniProtKB-SubCell"/>
</dbReference>
<dbReference type="Pfam" id="PF00664">
    <property type="entry name" value="ABC_membrane"/>
    <property type="match status" value="1"/>
</dbReference>
<feature type="transmembrane region" description="Helical" evidence="5">
    <location>
        <begin position="21"/>
        <end position="46"/>
    </location>
</feature>
<dbReference type="AlphaFoldDB" id="A0A3B1DYW9"/>